<gene>
    <name evidence="3" type="ORF">HLQ16_18165</name>
</gene>
<feature type="transmembrane region" description="Helical" evidence="1">
    <location>
        <begin position="57"/>
        <end position="78"/>
    </location>
</feature>
<feature type="transmembrane region" description="Helical" evidence="1">
    <location>
        <begin position="30"/>
        <end position="51"/>
    </location>
</feature>
<feature type="domain" description="YcxB-like C-terminal" evidence="2">
    <location>
        <begin position="106"/>
        <end position="165"/>
    </location>
</feature>
<protein>
    <submittedName>
        <fullName evidence="3">YcxB family protein</fullName>
    </submittedName>
</protein>
<dbReference type="Proteomes" id="UP000531659">
    <property type="component" value="Unassembled WGS sequence"/>
</dbReference>
<dbReference type="InterPro" id="IPR025588">
    <property type="entry name" value="YcxB-like_C"/>
</dbReference>
<sequence length="172" mass="20360">MNLEYQITKQDYIDFNIYHMTHSVTMKRSLFIQRFIFPIIFLILPIFLIKITDIPLWYWFSVCIISSVLWIVFYPKFLKRSVKKRISKILEEGKTTGILGDHNFSFTEEGVVDKTKFSETKYNLIEKVVEAEAHIFIYVSAVMAYIIPIRIFGSVDEKSEFLNILNKTLKVR</sequence>
<dbReference type="EMBL" id="JABEYB010000016">
    <property type="protein sequence ID" value="NNU77860.1"/>
    <property type="molecule type" value="Genomic_DNA"/>
</dbReference>
<keyword evidence="1" id="KW-1133">Transmembrane helix</keyword>
<keyword evidence="1" id="KW-0812">Transmembrane</keyword>
<evidence type="ECO:0000259" key="2">
    <source>
        <dbReference type="Pfam" id="PF14317"/>
    </source>
</evidence>
<evidence type="ECO:0000313" key="4">
    <source>
        <dbReference type="Proteomes" id="UP000531659"/>
    </source>
</evidence>
<name>A0A7Y3SZE7_9CLOT</name>
<comment type="caution">
    <text evidence="3">The sequence shown here is derived from an EMBL/GenBank/DDBJ whole genome shotgun (WGS) entry which is preliminary data.</text>
</comment>
<accession>A0A7Y3SZE7</accession>
<keyword evidence="1" id="KW-0472">Membrane</keyword>
<organism evidence="3 4">
    <name type="scientific">Clostridium estertheticum</name>
    <dbReference type="NCBI Taxonomy" id="238834"/>
    <lineage>
        <taxon>Bacteria</taxon>
        <taxon>Bacillati</taxon>
        <taxon>Bacillota</taxon>
        <taxon>Clostridia</taxon>
        <taxon>Eubacteriales</taxon>
        <taxon>Clostridiaceae</taxon>
        <taxon>Clostridium</taxon>
    </lineage>
</organism>
<dbReference type="AlphaFoldDB" id="A0A7Y3SZE7"/>
<dbReference type="Pfam" id="PF14317">
    <property type="entry name" value="YcxB"/>
    <property type="match status" value="1"/>
</dbReference>
<evidence type="ECO:0000256" key="1">
    <source>
        <dbReference type="SAM" id="Phobius"/>
    </source>
</evidence>
<evidence type="ECO:0000313" key="3">
    <source>
        <dbReference type="EMBL" id="NNU77860.1"/>
    </source>
</evidence>
<dbReference type="RefSeq" id="WP_171298476.1">
    <property type="nucleotide sequence ID" value="NZ_CP087098.1"/>
</dbReference>
<feature type="transmembrane region" description="Helical" evidence="1">
    <location>
        <begin position="135"/>
        <end position="153"/>
    </location>
</feature>
<proteinExistence type="predicted"/>
<reference evidence="3 4" key="1">
    <citation type="submission" date="2020-05" db="EMBL/GenBank/DDBJ databases">
        <title>Complete genome of Clostridium estertheticum subspecies estertheticum, isolated from Vacuum packed lamb meat from New Zealand imported to Switzerland.</title>
        <authorList>
            <person name="Wambui J."/>
            <person name="Stevens M.J.A."/>
            <person name="Stephan R."/>
        </authorList>
    </citation>
    <scope>NUCLEOTIDE SEQUENCE [LARGE SCALE GENOMIC DNA]</scope>
    <source>
        <strain evidence="3 4">CEST001</strain>
    </source>
</reference>